<protein>
    <submittedName>
        <fullName evidence="2">Dihydrofolate reductase family protein</fullName>
    </submittedName>
</protein>
<dbReference type="RefSeq" id="WP_322471863.1">
    <property type="nucleotide sequence ID" value="NZ_JBHRZG010000024.1"/>
</dbReference>
<proteinExistence type="predicted"/>
<evidence type="ECO:0000313" key="3">
    <source>
        <dbReference type="Proteomes" id="UP001595803"/>
    </source>
</evidence>
<sequence>MRRLVYYIASSVDGFIADSEGKTDAFAQSPEYLAELADRFPDTFPAHVRTPLGIGGPNRQFDTVLMGRHTYEPALQSGITSPYPHLEQYVFSRRLAPTAEQNLHIVADDPVATVRGLKARPGPLDLWLCGGGHLAAQLLPELDELIVKLNPVVLGSGIPLFSGVASVPLTLVEQQALHGGVALLRYLRAQH</sequence>
<feature type="domain" description="Bacterial bifunctional deaminase-reductase C-terminal" evidence="1">
    <location>
        <begin position="5"/>
        <end position="182"/>
    </location>
</feature>
<dbReference type="Proteomes" id="UP001595803">
    <property type="component" value="Unassembled WGS sequence"/>
</dbReference>
<gene>
    <name evidence="2" type="ORF">ACFOSB_20715</name>
</gene>
<reference evidence="3" key="1">
    <citation type="journal article" date="2019" name="Int. J. Syst. Evol. Microbiol.">
        <title>The Global Catalogue of Microorganisms (GCM) 10K type strain sequencing project: providing services to taxonomists for standard genome sequencing and annotation.</title>
        <authorList>
            <consortium name="The Broad Institute Genomics Platform"/>
            <consortium name="The Broad Institute Genome Sequencing Center for Infectious Disease"/>
            <person name="Wu L."/>
            <person name="Ma J."/>
        </authorList>
    </citation>
    <scope>NUCLEOTIDE SEQUENCE [LARGE SCALE GENOMIC DNA]</scope>
    <source>
        <strain evidence="3">CCTCC AB 2017081</strain>
    </source>
</reference>
<dbReference type="InterPro" id="IPR002734">
    <property type="entry name" value="RibDG_C"/>
</dbReference>
<organism evidence="2 3">
    <name type="scientific">Deinococcus rufus</name>
    <dbReference type="NCBI Taxonomy" id="2136097"/>
    <lineage>
        <taxon>Bacteria</taxon>
        <taxon>Thermotogati</taxon>
        <taxon>Deinococcota</taxon>
        <taxon>Deinococci</taxon>
        <taxon>Deinococcales</taxon>
        <taxon>Deinococcaceae</taxon>
        <taxon>Deinococcus</taxon>
    </lineage>
</organism>
<dbReference type="Gene3D" id="3.40.430.10">
    <property type="entry name" value="Dihydrofolate Reductase, subunit A"/>
    <property type="match status" value="1"/>
</dbReference>
<evidence type="ECO:0000259" key="1">
    <source>
        <dbReference type="Pfam" id="PF01872"/>
    </source>
</evidence>
<dbReference type="EMBL" id="JBHRZG010000024">
    <property type="protein sequence ID" value="MFC3835291.1"/>
    <property type="molecule type" value="Genomic_DNA"/>
</dbReference>
<dbReference type="InterPro" id="IPR024072">
    <property type="entry name" value="DHFR-like_dom_sf"/>
</dbReference>
<comment type="caution">
    <text evidence="2">The sequence shown here is derived from an EMBL/GenBank/DDBJ whole genome shotgun (WGS) entry which is preliminary data.</text>
</comment>
<dbReference type="InterPro" id="IPR050765">
    <property type="entry name" value="Riboflavin_Biosynth_HTPR"/>
</dbReference>
<dbReference type="SUPFAM" id="SSF53597">
    <property type="entry name" value="Dihydrofolate reductase-like"/>
    <property type="match status" value="1"/>
</dbReference>
<dbReference type="PANTHER" id="PTHR38011:SF11">
    <property type="entry name" value="2,5-DIAMINO-6-RIBOSYLAMINO-4(3H)-PYRIMIDINONE 5'-PHOSPHATE REDUCTASE"/>
    <property type="match status" value="1"/>
</dbReference>
<name>A0ABV7ZGR1_9DEIO</name>
<dbReference type="Pfam" id="PF01872">
    <property type="entry name" value="RibD_C"/>
    <property type="match status" value="1"/>
</dbReference>
<keyword evidence="3" id="KW-1185">Reference proteome</keyword>
<dbReference type="PANTHER" id="PTHR38011">
    <property type="entry name" value="DIHYDROFOLATE REDUCTASE FAMILY PROTEIN (AFU_ORTHOLOGUE AFUA_8G06820)"/>
    <property type="match status" value="1"/>
</dbReference>
<accession>A0ABV7ZGR1</accession>
<evidence type="ECO:0000313" key="2">
    <source>
        <dbReference type="EMBL" id="MFC3835291.1"/>
    </source>
</evidence>